<feature type="transmembrane region" description="Helical" evidence="1">
    <location>
        <begin position="12"/>
        <end position="29"/>
    </location>
</feature>
<evidence type="ECO:0000313" key="3">
    <source>
        <dbReference type="Proteomes" id="UP000184543"/>
    </source>
</evidence>
<dbReference type="Proteomes" id="UP000184543">
    <property type="component" value="Unassembled WGS sequence"/>
</dbReference>
<reference evidence="3" key="1">
    <citation type="submission" date="2016-11" db="EMBL/GenBank/DDBJ databases">
        <authorList>
            <person name="Varghese N."/>
            <person name="Submissions S."/>
        </authorList>
    </citation>
    <scope>NUCLEOTIDE SEQUENCE [LARGE SCALE GENOMIC DNA]</scope>
    <source>
        <strain evidence="3">DSM 19858</strain>
    </source>
</reference>
<feature type="transmembrane region" description="Helical" evidence="1">
    <location>
        <begin position="204"/>
        <end position="222"/>
    </location>
</feature>
<feature type="transmembrane region" description="Helical" evidence="1">
    <location>
        <begin position="163"/>
        <end position="184"/>
    </location>
</feature>
<protein>
    <submittedName>
        <fullName evidence="2">Uncharacterized protein</fullName>
    </submittedName>
</protein>
<organism evidence="2 3">
    <name type="scientific">Pseudozobellia thermophila</name>
    <dbReference type="NCBI Taxonomy" id="192903"/>
    <lineage>
        <taxon>Bacteria</taxon>
        <taxon>Pseudomonadati</taxon>
        <taxon>Bacteroidota</taxon>
        <taxon>Flavobacteriia</taxon>
        <taxon>Flavobacteriales</taxon>
        <taxon>Flavobacteriaceae</taxon>
        <taxon>Pseudozobellia</taxon>
    </lineage>
</organism>
<evidence type="ECO:0000313" key="2">
    <source>
        <dbReference type="EMBL" id="SHJ22009.1"/>
    </source>
</evidence>
<dbReference type="RefSeq" id="WP_072993031.1">
    <property type="nucleotide sequence ID" value="NZ_FQYU01000003.1"/>
</dbReference>
<dbReference type="AlphaFoldDB" id="A0A1M6HIN3"/>
<sequence>MKLSLDVFLENSFVPIYGITLVVAMVRYPKYFDTSLRYFPILLLYTFLNDLLGDLIYRYDSFSLAFNDLYNDYYFVIYNIYNIVFFLYFLYLFRNYIESRRFRKWIKHAALVFLIVSLINPFFQDFFLEYQYLTFFVGSIFIIICISRYLYEDYKNIKAGLKTMNVLFFIGTGLLIYHICYLPIKAIRYCNGIMGLLENPWLRRIHLILILIMYSLIIIGFLRMKKRLIR</sequence>
<gene>
    <name evidence="2" type="ORF">SAMN04488513_10364</name>
</gene>
<accession>A0A1M6HIN3</accession>
<proteinExistence type="predicted"/>
<dbReference type="EMBL" id="FQYU01000003">
    <property type="protein sequence ID" value="SHJ22009.1"/>
    <property type="molecule type" value="Genomic_DNA"/>
</dbReference>
<keyword evidence="3" id="KW-1185">Reference proteome</keyword>
<keyword evidence="1" id="KW-0812">Transmembrane</keyword>
<keyword evidence="1" id="KW-1133">Transmembrane helix</keyword>
<feature type="transmembrane region" description="Helical" evidence="1">
    <location>
        <begin position="105"/>
        <end position="124"/>
    </location>
</feature>
<feature type="transmembrane region" description="Helical" evidence="1">
    <location>
        <begin position="130"/>
        <end position="151"/>
    </location>
</feature>
<evidence type="ECO:0000256" key="1">
    <source>
        <dbReference type="SAM" id="Phobius"/>
    </source>
</evidence>
<dbReference type="STRING" id="192903.SAMN04488513_10364"/>
<keyword evidence="1" id="KW-0472">Membrane</keyword>
<name>A0A1M6HIN3_9FLAO</name>
<dbReference type="OrthoDB" id="1435288at2"/>
<feature type="transmembrane region" description="Helical" evidence="1">
    <location>
        <begin position="73"/>
        <end position="93"/>
    </location>
</feature>